<dbReference type="Pfam" id="PF02626">
    <property type="entry name" value="CT_A_B"/>
    <property type="match status" value="1"/>
</dbReference>
<dbReference type="SUPFAM" id="SSF50891">
    <property type="entry name" value="Cyclophilin-like"/>
    <property type="match status" value="2"/>
</dbReference>
<dbReference type="InterPro" id="IPR005481">
    <property type="entry name" value="BC-like_N"/>
</dbReference>
<evidence type="ECO:0000313" key="11">
    <source>
        <dbReference type="Proteomes" id="UP000015241"/>
    </source>
</evidence>
<dbReference type="Gene3D" id="2.40.50.100">
    <property type="match status" value="1"/>
</dbReference>
<evidence type="ECO:0000259" key="8">
    <source>
        <dbReference type="PROSITE" id="PS50975"/>
    </source>
</evidence>
<name>S8DVY4_FOMSC</name>
<dbReference type="SMART" id="SM00797">
    <property type="entry name" value="AHS2"/>
    <property type="match status" value="1"/>
</dbReference>
<dbReference type="InterPro" id="IPR011764">
    <property type="entry name" value="Biotin_carboxylation_dom"/>
</dbReference>
<evidence type="ECO:0000259" key="9">
    <source>
        <dbReference type="PROSITE" id="PS50979"/>
    </source>
</evidence>
<dbReference type="STRING" id="743788.S8DVY4"/>
<dbReference type="InterPro" id="IPR003778">
    <property type="entry name" value="CT_A_B"/>
</dbReference>
<dbReference type="GO" id="GO:0016829">
    <property type="term" value="F:lyase activity"/>
    <property type="evidence" value="ECO:0007669"/>
    <property type="project" value="UniProtKB-KW"/>
</dbReference>
<evidence type="ECO:0000313" key="10">
    <source>
        <dbReference type="EMBL" id="EPS96777.1"/>
    </source>
</evidence>
<dbReference type="GO" id="GO:0005524">
    <property type="term" value="F:ATP binding"/>
    <property type="evidence" value="ECO:0007669"/>
    <property type="project" value="UniProtKB-UniRule"/>
</dbReference>
<dbReference type="PROSITE" id="PS50979">
    <property type="entry name" value="BC"/>
    <property type="match status" value="1"/>
</dbReference>
<sequence length="1255" mass="137488">MASSFQQQKILVANRGEIAVRVLRTAKRLHIPTVAVYTRSDATSPHVLLADEAVALRPDDADPVSNSRGYLDAEAIVDICKERGVTLVHPGYGFLSENTHFATLLRDAGVTFLGPRPETIQAMGLKHEAKALAIEVEVPLVPGSDGLLESEEEAVVVADKIGYPVMLKSTAGGGGMGLVTIRSADELRARLHSTRERATSLFKHDGVLLERYYPHARHVEIQVFGDGLGHAIHLGERECSVQRRHQKVIEESPSPFMLTHPDVFEKMSSAALRLCQRIKYASAVGTVEFLVDDDTQEFFFLEMNTRLQVEHPVTEAVNPGLDIVELMIWQGIAERETRGGGLSPDKLDQAAFSIPPDQRKLHAMEARVYCENPSAQFKPSPGVLQSVTFLQADWLRIENWVETGTTVTPYFDPLVCKLVVTASSRQEAIQRMIKALSESEVYGPPNNIAYLKAICESEVFKAGQAVTTYLDTFPFTPRAVDVLSRGLETSVQDYPGRRIGLGIPRGGPMDPLAFRAANILVKNNFGTEALEITLVGCRLFFHVPTVIAVTGAATKITVNGEEVGMWCSVHVPAGAKVVIGTVKGTGFRVYLAVRGGFPEIPEYLGSKSTSIGLGGYQGRKLNAGDSLALGACEPLDGEQPVELPPTLVPTYPADWVVYCLAGPHSDEEFVTMEGIKEFYETPWNVSTSSNRMGIRLEGKPLKWARETGGEGGSHPSNILDNGYAFGTINVNGDTPVILTNDGPDMGGYVCFCTVATEELWKIGQLRPGSTIQFRRISVQQANELTAVGTQYFEGLERVVSAKDAFGSGAPAPVLFNQTFADLARDPKIHVIEPDTDSARPRVVFRQAGDSAILVEYGDMKLDFNLRARIHALEAKIRQKEVRGVWSLAPCIRSTMIHFDPSLVSQAELLAVLVEAEKSLPDTLEDMVFTARRLTFPIVLDDRWGKEALEKYMRTARSEASYLPSNVEYLARNNGLDGGAKEALQLLVQSEWLVFAVGFYTACPFLVPVDPRCRLVGQKMNPSRTYTPRGAVGIAGLVAAIYPIESPGGYQLFGRTMSPWQTWGKGRDFAPHQPWLLQSFDQIVFEPVTEEQYIEVRAQFDAGRYGFKIEEHSFSMAEYNQFVVGIADEVQLFKAKQAEGVKAEEARERELFSKWLAQKQHEVPKDVAAGDATGQQSLKCAETVLSSLAASIWKIKCKPGDIINSGEDVLIILEAMKTEVNVEAGEENVGRIVVGFGMGVKEGAAVGSGDVLVVLK</sequence>
<dbReference type="EMBL" id="KE504184">
    <property type="protein sequence ID" value="EPS96777.1"/>
    <property type="molecule type" value="Genomic_DNA"/>
</dbReference>
<dbReference type="OrthoDB" id="196847at2759"/>
<dbReference type="Pfam" id="PF00364">
    <property type="entry name" value="Biotin_lipoyl"/>
    <property type="match status" value="1"/>
</dbReference>
<evidence type="ECO:0000256" key="4">
    <source>
        <dbReference type="ARBA" id="ARBA00022801"/>
    </source>
</evidence>
<dbReference type="PROSITE" id="PS00867">
    <property type="entry name" value="CPSASE_2"/>
    <property type="match status" value="1"/>
</dbReference>
<dbReference type="SUPFAM" id="SSF51246">
    <property type="entry name" value="Rudiment single hybrid motif"/>
    <property type="match status" value="1"/>
</dbReference>
<dbReference type="InterPro" id="IPR011054">
    <property type="entry name" value="Rudment_hybrid_motif"/>
</dbReference>
<evidence type="ECO:0000256" key="6">
    <source>
        <dbReference type="ARBA" id="ARBA00023267"/>
    </source>
</evidence>
<dbReference type="eggNOG" id="KOG0238">
    <property type="taxonomic scope" value="Eukaryota"/>
</dbReference>
<feature type="domain" description="ATP-grasp" evidence="8">
    <location>
        <begin position="130"/>
        <end position="332"/>
    </location>
</feature>
<dbReference type="PROSITE" id="PS00866">
    <property type="entry name" value="CPSASE_1"/>
    <property type="match status" value="1"/>
</dbReference>
<dbReference type="Pfam" id="PF02785">
    <property type="entry name" value="Biotin_carb_C"/>
    <property type="match status" value="1"/>
</dbReference>
<dbReference type="HOGENOM" id="CLU_002162_0_1_1"/>
<organism evidence="10 11">
    <name type="scientific">Fomitopsis schrenkii</name>
    <name type="common">Brown rot fungus</name>
    <dbReference type="NCBI Taxonomy" id="2126942"/>
    <lineage>
        <taxon>Eukaryota</taxon>
        <taxon>Fungi</taxon>
        <taxon>Dikarya</taxon>
        <taxon>Basidiomycota</taxon>
        <taxon>Agaricomycotina</taxon>
        <taxon>Agaricomycetes</taxon>
        <taxon>Polyporales</taxon>
        <taxon>Fomitopsis</taxon>
    </lineage>
</organism>
<dbReference type="InterPro" id="IPR029000">
    <property type="entry name" value="Cyclophilin-like_dom_sf"/>
</dbReference>
<keyword evidence="11" id="KW-1185">Reference proteome</keyword>
<dbReference type="PANTHER" id="PTHR18866">
    <property type="entry name" value="CARBOXYLASE:PYRUVATE/ACETYL-COA/PROPIONYL-COA CARBOXYLASE"/>
    <property type="match status" value="1"/>
</dbReference>
<gene>
    <name evidence="10" type="ORF">FOMPIDRAFT_57710</name>
</gene>
<evidence type="ECO:0000256" key="3">
    <source>
        <dbReference type="ARBA" id="ARBA00022741"/>
    </source>
</evidence>
<dbReference type="SUPFAM" id="SSF56059">
    <property type="entry name" value="Glutathione synthetase ATP-binding domain-like"/>
    <property type="match status" value="1"/>
</dbReference>
<dbReference type="CDD" id="cd06850">
    <property type="entry name" value="biotinyl_domain"/>
    <property type="match status" value="1"/>
</dbReference>
<dbReference type="InterPro" id="IPR000089">
    <property type="entry name" value="Biotin_lipoyl"/>
</dbReference>
<accession>S8DVY4</accession>
<dbReference type="Pfam" id="PF00289">
    <property type="entry name" value="Biotin_carb_N"/>
    <property type="match status" value="1"/>
</dbReference>
<protein>
    <submittedName>
        <fullName evidence="10">Urea amidolyase</fullName>
    </submittedName>
</protein>
<evidence type="ECO:0000256" key="2">
    <source>
        <dbReference type="ARBA" id="ARBA00022598"/>
    </source>
</evidence>
<dbReference type="SMART" id="SM00796">
    <property type="entry name" value="AHS1"/>
    <property type="match status" value="1"/>
</dbReference>
<comment type="cofactor">
    <cofactor evidence="1">
        <name>biotin</name>
        <dbReference type="ChEBI" id="CHEBI:57586"/>
    </cofactor>
</comment>
<dbReference type="Pfam" id="PF02682">
    <property type="entry name" value="CT_C_D"/>
    <property type="match status" value="1"/>
</dbReference>
<dbReference type="InterPro" id="IPR011053">
    <property type="entry name" value="Single_hybrid_motif"/>
</dbReference>
<keyword evidence="2" id="KW-0436">Ligase</keyword>
<dbReference type="InterPro" id="IPR005479">
    <property type="entry name" value="CPAse_ATP-bd"/>
</dbReference>
<dbReference type="GO" id="GO:0016874">
    <property type="term" value="F:ligase activity"/>
    <property type="evidence" value="ECO:0007669"/>
    <property type="project" value="UniProtKB-KW"/>
</dbReference>
<dbReference type="SUPFAM" id="SSF160467">
    <property type="entry name" value="PH0987 N-terminal domain-like"/>
    <property type="match status" value="1"/>
</dbReference>
<dbReference type="InterPro" id="IPR016185">
    <property type="entry name" value="PreATP-grasp_dom_sf"/>
</dbReference>
<dbReference type="GO" id="GO:0046872">
    <property type="term" value="F:metal ion binding"/>
    <property type="evidence" value="ECO:0007669"/>
    <property type="project" value="InterPro"/>
</dbReference>
<dbReference type="Pfam" id="PF02786">
    <property type="entry name" value="CPSase_L_D2"/>
    <property type="match status" value="1"/>
</dbReference>
<dbReference type="Proteomes" id="UP000015241">
    <property type="component" value="Unassembled WGS sequence"/>
</dbReference>
<dbReference type="InterPro" id="IPR011761">
    <property type="entry name" value="ATP-grasp"/>
</dbReference>
<keyword evidence="6" id="KW-0092">Biotin</keyword>
<feature type="domain" description="Biotin carboxylation" evidence="9">
    <location>
        <begin position="6"/>
        <end position="475"/>
    </location>
</feature>
<dbReference type="GO" id="GO:0016787">
    <property type="term" value="F:hydrolase activity"/>
    <property type="evidence" value="ECO:0007669"/>
    <property type="project" value="UniProtKB-KW"/>
</dbReference>
<dbReference type="SUPFAM" id="SSF52440">
    <property type="entry name" value="PreATP-grasp domain"/>
    <property type="match status" value="1"/>
</dbReference>
<proteinExistence type="predicted"/>
<evidence type="ECO:0000256" key="5">
    <source>
        <dbReference type="ARBA" id="ARBA00022840"/>
    </source>
</evidence>
<dbReference type="InterPro" id="IPR050856">
    <property type="entry name" value="Biotin_carboxylase_complex"/>
</dbReference>
<dbReference type="PANTHER" id="PTHR18866:SF128">
    <property type="entry name" value="UREA AMIDOLYASE"/>
    <property type="match status" value="1"/>
</dbReference>
<dbReference type="NCBIfam" id="TIGR00724">
    <property type="entry name" value="urea_amlyse_rel"/>
    <property type="match status" value="1"/>
</dbReference>
<keyword evidence="4" id="KW-0378">Hydrolase</keyword>
<keyword evidence="5 7" id="KW-0067">ATP-binding</keyword>
<reference evidence="10 11" key="1">
    <citation type="journal article" date="2012" name="Science">
        <title>The Paleozoic origin of enzymatic lignin decomposition reconstructed from 31 fungal genomes.</title>
        <authorList>
            <person name="Floudas D."/>
            <person name="Binder M."/>
            <person name="Riley R."/>
            <person name="Barry K."/>
            <person name="Blanchette R.A."/>
            <person name="Henrissat B."/>
            <person name="Martinez A.T."/>
            <person name="Otillar R."/>
            <person name="Spatafora J.W."/>
            <person name="Yadav J.S."/>
            <person name="Aerts A."/>
            <person name="Benoit I."/>
            <person name="Boyd A."/>
            <person name="Carlson A."/>
            <person name="Copeland A."/>
            <person name="Coutinho P.M."/>
            <person name="de Vries R.P."/>
            <person name="Ferreira P."/>
            <person name="Findley K."/>
            <person name="Foster B."/>
            <person name="Gaskell J."/>
            <person name="Glotzer D."/>
            <person name="Gorecki P."/>
            <person name="Heitman J."/>
            <person name="Hesse C."/>
            <person name="Hori C."/>
            <person name="Igarashi K."/>
            <person name="Jurgens J.A."/>
            <person name="Kallen N."/>
            <person name="Kersten P."/>
            <person name="Kohler A."/>
            <person name="Kuees U."/>
            <person name="Kumar T.K.A."/>
            <person name="Kuo A."/>
            <person name="LaButti K."/>
            <person name="Larrondo L.F."/>
            <person name="Lindquist E."/>
            <person name="Ling A."/>
            <person name="Lombard V."/>
            <person name="Lucas S."/>
            <person name="Lundell T."/>
            <person name="Martin R."/>
            <person name="McLaughlin D.J."/>
            <person name="Morgenstern I."/>
            <person name="Morin E."/>
            <person name="Murat C."/>
            <person name="Nagy L.G."/>
            <person name="Nolan M."/>
            <person name="Ohm R.A."/>
            <person name="Patyshakuliyeva A."/>
            <person name="Rokas A."/>
            <person name="Ruiz-Duenas F.J."/>
            <person name="Sabat G."/>
            <person name="Salamov A."/>
            <person name="Samejima M."/>
            <person name="Schmutz J."/>
            <person name="Slot J.C."/>
            <person name="St John F."/>
            <person name="Stenlid J."/>
            <person name="Sun H."/>
            <person name="Sun S."/>
            <person name="Syed K."/>
            <person name="Tsang A."/>
            <person name="Wiebenga A."/>
            <person name="Young D."/>
            <person name="Pisabarro A."/>
            <person name="Eastwood D.C."/>
            <person name="Martin F."/>
            <person name="Cullen D."/>
            <person name="Grigoriev I.V."/>
            <person name="Hibbett D.S."/>
        </authorList>
    </citation>
    <scope>NUCLEOTIDE SEQUENCE</scope>
    <source>
        <strain evidence="11">FP-58527</strain>
    </source>
</reference>
<dbReference type="AlphaFoldDB" id="S8DVY4"/>
<dbReference type="Gene3D" id="2.40.100.10">
    <property type="entry name" value="Cyclophilin-like"/>
    <property type="match status" value="2"/>
</dbReference>
<dbReference type="Gene3D" id="3.30.470.20">
    <property type="entry name" value="ATP-grasp fold, B domain"/>
    <property type="match status" value="1"/>
</dbReference>
<evidence type="ECO:0000256" key="7">
    <source>
        <dbReference type="PROSITE-ProRule" id="PRU00409"/>
    </source>
</evidence>
<dbReference type="Gene3D" id="3.30.1360.40">
    <property type="match status" value="1"/>
</dbReference>
<dbReference type="InParanoid" id="S8DVY4"/>
<dbReference type="SUPFAM" id="SSF51230">
    <property type="entry name" value="Single hybrid motif"/>
    <property type="match status" value="1"/>
</dbReference>
<dbReference type="InterPro" id="IPR003833">
    <property type="entry name" value="CT_C_D"/>
</dbReference>
<keyword evidence="10" id="KW-0456">Lyase</keyword>
<evidence type="ECO:0000256" key="1">
    <source>
        <dbReference type="ARBA" id="ARBA00001953"/>
    </source>
</evidence>
<dbReference type="SMART" id="SM00878">
    <property type="entry name" value="Biotin_carb_C"/>
    <property type="match status" value="1"/>
</dbReference>
<keyword evidence="3 7" id="KW-0547">Nucleotide-binding</keyword>
<dbReference type="InterPro" id="IPR005482">
    <property type="entry name" value="Biotin_COase_C"/>
</dbReference>
<dbReference type="PROSITE" id="PS50975">
    <property type="entry name" value="ATP_GRASP"/>
    <property type="match status" value="1"/>
</dbReference>